<organism evidence="3 4">
    <name type="scientific">Staphylococcus felis</name>
    <dbReference type="NCBI Taxonomy" id="46127"/>
    <lineage>
        <taxon>Bacteria</taxon>
        <taxon>Bacillati</taxon>
        <taxon>Bacillota</taxon>
        <taxon>Bacilli</taxon>
        <taxon>Bacillales</taxon>
        <taxon>Staphylococcaceae</taxon>
        <taxon>Staphylococcus</taxon>
    </lineage>
</organism>
<feature type="domain" description="Glycosyltransferase subfamily 4-like N-terminal" evidence="2">
    <location>
        <begin position="47"/>
        <end position="161"/>
    </location>
</feature>
<dbReference type="Pfam" id="PF13439">
    <property type="entry name" value="Glyco_transf_4"/>
    <property type="match status" value="1"/>
</dbReference>
<dbReference type="RefSeq" id="WP_116094063.1">
    <property type="nucleotide sequence ID" value="NZ_QKXQ01000203.1"/>
</dbReference>
<keyword evidence="3" id="KW-0808">Transferase</keyword>
<gene>
    <name evidence="3" type="ORF">DOS83_04350</name>
</gene>
<dbReference type="Gene3D" id="3.40.50.2000">
    <property type="entry name" value="Glycogen Phosphorylase B"/>
    <property type="match status" value="2"/>
</dbReference>
<comment type="caution">
    <text evidence="3">The sequence shown here is derived from an EMBL/GenBank/DDBJ whole genome shotgun (WGS) entry which is preliminary data.</text>
</comment>
<sequence length="352" mass="41445">SYPNHLLFKDDHLFNDEMLNNLEGEQIIRMNMWGSKQSKSHIFRLLYYLEQFIRVRAYINLHKGDFDYIYVSSPNIFLAWATLFLKRNKKAQYILEIRDLWPDSVKAIKGMNLKVTWPLLKWLEKKMYNKADKIVVNNLSFQNHIKKLLLKPIPIIFIPNSLSREERYDKEKLNEFSIIYTGNIGYAQDVNQLIEICTILNELKIKFTGIIYGVQAPKLREAVKSMKYIELQKALSREDCLKEISKHHVALSILNNREVFMNVIPGKIIDAIGVGTIPITNIGGVMMHDIQNFQMGYAKKQATTSEIINAIISYRDNRQKYEKERKNLESYRDENLIWEKNIHKLILFLRGE</sequence>
<proteinExistence type="predicted"/>
<dbReference type="Proteomes" id="UP000256562">
    <property type="component" value="Unassembled WGS sequence"/>
</dbReference>
<feature type="non-terminal residue" evidence="3">
    <location>
        <position position="1"/>
    </location>
</feature>
<dbReference type="InterPro" id="IPR028098">
    <property type="entry name" value="Glyco_trans_4-like_N"/>
</dbReference>
<reference evidence="3 4" key="1">
    <citation type="journal article" date="2018" name="Vet. Microbiol.">
        <title>Characterisation of Staphylococcus felis isolated from cats using whole genome sequencing.</title>
        <authorList>
            <person name="Worthing K."/>
            <person name="Pang S."/>
            <person name="Trott D.J."/>
            <person name="Abraham S."/>
            <person name="Coombs G.W."/>
            <person name="Jordan D."/>
            <person name="McIntyre L."/>
            <person name="Davies M.R."/>
            <person name="Norris J."/>
        </authorList>
    </citation>
    <scope>NUCLEOTIDE SEQUENCE [LARGE SCALE GENOMIC DNA]</scope>
    <source>
        <strain evidence="3 4">F9</strain>
    </source>
</reference>
<evidence type="ECO:0000259" key="2">
    <source>
        <dbReference type="Pfam" id="PF13439"/>
    </source>
</evidence>
<feature type="coiled-coil region" evidence="1">
    <location>
        <begin position="311"/>
        <end position="341"/>
    </location>
</feature>
<protein>
    <submittedName>
        <fullName evidence="3">Glycosyltransferase WbuB</fullName>
    </submittedName>
</protein>
<dbReference type="CDD" id="cd03794">
    <property type="entry name" value="GT4_WbuB-like"/>
    <property type="match status" value="1"/>
</dbReference>
<keyword evidence="1" id="KW-0175">Coiled coil</keyword>
<name>A0A3E0IQU4_9STAP</name>
<evidence type="ECO:0000256" key="1">
    <source>
        <dbReference type="SAM" id="Coils"/>
    </source>
</evidence>
<dbReference type="AlphaFoldDB" id="A0A3E0IQU4"/>
<accession>A0A3E0IQU4</accession>
<evidence type="ECO:0000313" key="4">
    <source>
        <dbReference type="Proteomes" id="UP000256562"/>
    </source>
</evidence>
<dbReference type="EMBL" id="QKXQ01000203">
    <property type="protein sequence ID" value="REH97468.1"/>
    <property type="molecule type" value="Genomic_DNA"/>
</dbReference>
<evidence type="ECO:0000313" key="3">
    <source>
        <dbReference type="EMBL" id="REH97468.1"/>
    </source>
</evidence>
<dbReference type="SUPFAM" id="SSF53756">
    <property type="entry name" value="UDP-Glycosyltransferase/glycogen phosphorylase"/>
    <property type="match status" value="1"/>
</dbReference>
<dbReference type="GO" id="GO:0016740">
    <property type="term" value="F:transferase activity"/>
    <property type="evidence" value="ECO:0007669"/>
    <property type="project" value="UniProtKB-KW"/>
</dbReference>